<feature type="region of interest" description="Disordered" evidence="1">
    <location>
        <begin position="1"/>
        <end position="30"/>
    </location>
</feature>
<keyword evidence="3" id="KW-1185">Reference proteome</keyword>
<sequence length="96" mass="10480">MSAISKPEFAGLSEALDPHNDWEQPADEEVQDDIDGEQEALLLPVSEAFLQDDVEMGGPEGQDNKDRPDVPEKPQGLEELKDVLMSASKGVTDETD</sequence>
<reference evidence="2 3" key="1">
    <citation type="submission" date="2019-02" db="EMBL/GenBank/DDBJ databases">
        <title>Genome sequencing of the rare red list fungi Bondarzewia mesenterica.</title>
        <authorList>
            <person name="Buettner E."/>
            <person name="Kellner H."/>
        </authorList>
    </citation>
    <scope>NUCLEOTIDE SEQUENCE [LARGE SCALE GENOMIC DNA]</scope>
    <source>
        <strain evidence="2 3">DSM 108281</strain>
    </source>
</reference>
<dbReference type="EMBL" id="SGPL01001328">
    <property type="protein sequence ID" value="THH03534.1"/>
    <property type="molecule type" value="Genomic_DNA"/>
</dbReference>
<evidence type="ECO:0000256" key="1">
    <source>
        <dbReference type="SAM" id="MobiDB-lite"/>
    </source>
</evidence>
<protein>
    <submittedName>
        <fullName evidence="2">Uncharacterized protein</fullName>
    </submittedName>
</protein>
<dbReference type="AlphaFoldDB" id="A0A4S4KXH6"/>
<dbReference type="OrthoDB" id="2669107at2759"/>
<accession>A0A4S4KXH6</accession>
<organism evidence="2 3">
    <name type="scientific">Bondarzewia mesenterica</name>
    <dbReference type="NCBI Taxonomy" id="1095465"/>
    <lineage>
        <taxon>Eukaryota</taxon>
        <taxon>Fungi</taxon>
        <taxon>Dikarya</taxon>
        <taxon>Basidiomycota</taxon>
        <taxon>Agaricomycotina</taxon>
        <taxon>Agaricomycetes</taxon>
        <taxon>Russulales</taxon>
        <taxon>Bondarzewiaceae</taxon>
        <taxon>Bondarzewia</taxon>
    </lineage>
</organism>
<name>A0A4S4KXH6_9AGAM</name>
<feature type="region of interest" description="Disordered" evidence="1">
    <location>
        <begin position="51"/>
        <end position="96"/>
    </location>
</feature>
<feature type="compositionally biased region" description="Basic and acidic residues" evidence="1">
    <location>
        <begin position="62"/>
        <end position="82"/>
    </location>
</feature>
<evidence type="ECO:0000313" key="2">
    <source>
        <dbReference type="EMBL" id="THH03534.1"/>
    </source>
</evidence>
<evidence type="ECO:0000313" key="3">
    <source>
        <dbReference type="Proteomes" id="UP000310158"/>
    </source>
</evidence>
<gene>
    <name evidence="2" type="ORF">EW146_g10420</name>
</gene>
<proteinExistence type="predicted"/>
<dbReference type="Proteomes" id="UP000310158">
    <property type="component" value="Unassembled WGS sequence"/>
</dbReference>
<comment type="caution">
    <text evidence="2">The sequence shown here is derived from an EMBL/GenBank/DDBJ whole genome shotgun (WGS) entry which is preliminary data.</text>
</comment>